<name>A0A0D2QC90_HYPSF</name>
<dbReference type="Pfam" id="PF01263">
    <property type="entry name" value="Aldose_epim"/>
    <property type="match status" value="1"/>
</dbReference>
<protein>
    <recommendedName>
        <fullName evidence="3 5">Glucose-6-phosphate 1-epimerase</fullName>
        <ecNumber evidence="3 5">5.1.3.15</ecNumber>
    </recommendedName>
</protein>
<comment type="catalytic activity">
    <reaction evidence="1">
        <text>alpha-D-glucose 6-phosphate = beta-D-glucose 6-phosphate</text>
        <dbReference type="Rhea" id="RHEA:16249"/>
        <dbReference type="ChEBI" id="CHEBI:58225"/>
        <dbReference type="ChEBI" id="CHEBI:58247"/>
        <dbReference type="EC" id="5.1.3.15"/>
    </reaction>
</comment>
<evidence type="ECO:0000313" key="8">
    <source>
        <dbReference type="EMBL" id="KJA29230.1"/>
    </source>
</evidence>
<dbReference type="AlphaFoldDB" id="A0A0D2QC90"/>
<organism evidence="8 9">
    <name type="scientific">Hypholoma sublateritium (strain FD-334 SS-4)</name>
    <dbReference type="NCBI Taxonomy" id="945553"/>
    <lineage>
        <taxon>Eukaryota</taxon>
        <taxon>Fungi</taxon>
        <taxon>Dikarya</taxon>
        <taxon>Basidiomycota</taxon>
        <taxon>Agaricomycotina</taxon>
        <taxon>Agaricomycetes</taxon>
        <taxon>Agaricomycetidae</taxon>
        <taxon>Agaricales</taxon>
        <taxon>Agaricineae</taxon>
        <taxon>Strophariaceae</taxon>
        <taxon>Hypholoma</taxon>
    </lineage>
</organism>
<feature type="binding site" evidence="7">
    <location>
        <position position="60"/>
    </location>
    <ligand>
        <name>substrate</name>
    </ligand>
</feature>
<dbReference type="PANTHER" id="PTHR11122:SF13">
    <property type="entry name" value="GLUCOSE-6-PHOSPHATE 1-EPIMERASE"/>
    <property type="match status" value="1"/>
</dbReference>
<dbReference type="EMBL" id="KN817519">
    <property type="protein sequence ID" value="KJA29230.1"/>
    <property type="molecule type" value="Genomic_DNA"/>
</dbReference>
<dbReference type="GO" id="GO:0047938">
    <property type="term" value="F:glucose-6-phosphate 1-epimerase activity"/>
    <property type="evidence" value="ECO:0007669"/>
    <property type="project" value="UniProtKB-UniRule"/>
</dbReference>
<evidence type="ECO:0000256" key="3">
    <source>
        <dbReference type="ARBA" id="ARBA00012083"/>
    </source>
</evidence>
<dbReference type="PIRSF" id="PIRSF016020">
    <property type="entry name" value="PHexose_mutarotase"/>
    <property type="match status" value="1"/>
</dbReference>
<dbReference type="GO" id="GO:0005737">
    <property type="term" value="C:cytoplasm"/>
    <property type="evidence" value="ECO:0007669"/>
    <property type="project" value="TreeGrafter"/>
</dbReference>
<evidence type="ECO:0000313" key="9">
    <source>
        <dbReference type="Proteomes" id="UP000054270"/>
    </source>
</evidence>
<evidence type="ECO:0000256" key="4">
    <source>
        <dbReference type="ARBA" id="ARBA00023235"/>
    </source>
</evidence>
<sequence length="292" mass="32468">MPIDQTKDGITLRHPSGSSVDILFYGATVVSWKVPNETTQLAERLFVSSKAFTDGSKPVRGGIPVVFPCFGAPTHPEHAKLSQHGFARNEIWTFDKVVMDNEAGVSVRLLLDPNPRIASIYAKSFHLAYVVTLAAHQLSTDLHVDNPSTTEAIEFQALLHTYIRAPAEDVRVTPLQGLSYYDKTEADELARATPKIETRSEVDVKKFTDSVYENGPLAYKATWPNGGLEIKARQFKDVVVWNPQEEGRKIADMETDGWKHYICVEPGFVRGFVSLEPGKTWIGQQVLTVIQG</sequence>
<evidence type="ECO:0000256" key="2">
    <source>
        <dbReference type="ARBA" id="ARBA00005866"/>
    </source>
</evidence>
<dbReference type="InterPro" id="IPR025532">
    <property type="entry name" value="G6P_1-epimerase"/>
</dbReference>
<feature type="binding site" evidence="7">
    <location>
        <position position="88"/>
    </location>
    <ligand>
        <name>substrate</name>
    </ligand>
</feature>
<dbReference type="STRING" id="945553.A0A0D2QC90"/>
<evidence type="ECO:0000256" key="5">
    <source>
        <dbReference type="PIRNR" id="PIRNR016020"/>
    </source>
</evidence>
<keyword evidence="9" id="KW-1185">Reference proteome</keyword>
<dbReference type="EC" id="5.1.3.15" evidence="3 5"/>
<dbReference type="GO" id="GO:0030246">
    <property type="term" value="F:carbohydrate binding"/>
    <property type="evidence" value="ECO:0007669"/>
    <property type="project" value="UniProtKB-UniRule"/>
</dbReference>
<dbReference type="SUPFAM" id="SSF74650">
    <property type="entry name" value="Galactose mutarotase-like"/>
    <property type="match status" value="1"/>
</dbReference>
<evidence type="ECO:0000256" key="7">
    <source>
        <dbReference type="PIRSR" id="PIRSR016020-2"/>
    </source>
</evidence>
<keyword evidence="4 5" id="KW-0413">Isomerase</keyword>
<dbReference type="PANTHER" id="PTHR11122">
    <property type="entry name" value="APOSPORY-ASSOCIATED PROTEIN C-RELATED"/>
    <property type="match status" value="1"/>
</dbReference>
<feature type="active site" evidence="6">
    <location>
        <position position="160"/>
    </location>
</feature>
<evidence type="ECO:0000256" key="1">
    <source>
        <dbReference type="ARBA" id="ARBA00001096"/>
    </source>
</evidence>
<feature type="binding site" evidence="7">
    <location>
        <position position="83"/>
    </location>
    <ligand>
        <name>substrate</name>
    </ligand>
</feature>
<dbReference type="GO" id="GO:0005975">
    <property type="term" value="P:carbohydrate metabolic process"/>
    <property type="evidence" value="ECO:0007669"/>
    <property type="project" value="InterPro"/>
</dbReference>
<dbReference type="InterPro" id="IPR014718">
    <property type="entry name" value="GH-type_carb-bd"/>
</dbReference>
<comment type="function">
    <text evidence="5">Catalyzes the interconversion between the alpha and beta anomers from at least three hexose 6-phosphate sugars (Glc6P, Gal6P, and Man6P).</text>
</comment>
<dbReference type="InterPro" id="IPR008183">
    <property type="entry name" value="Aldose_1/G6P_1-epimerase"/>
</dbReference>
<gene>
    <name evidence="8" type="ORF">HYPSUDRAFT_175978</name>
</gene>
<dbReference type="Proteomes" id="UP000054270">
    <property type="component" value="Unassembled WGS sequence"/>
</dbReference>
<comment type="similarity">
    <text evidence="2 5">Belongs to the glucose-6-phosphate 1-epimerase family.</text>
</comment>
<dbReference type="OMA" id="TQALHSY"/>
<feature type="active site" evidence="6">
    <location>
        <position position="265"/>
    </location>
</feature>
<accession>A0A0D2QC90</accession>
<dbReference type="CDD" id="cd09020">
    <property type="entry name" value="D-hex-6-P-epi_like"/>
    <property type="match status" value="1"/>
</dbReference>
<dbReference type="Gene3D" id="2.70.98.10">
    <property type="match status" value="1"/>
</dbReference>
<evidence type="ECO:0000256" key="6">
    <source>
        <dbReference type="PIRSR" id="PIRSR016020-1"/>
    </source>
</evidence>
<dbReference type="OrthoDB" id="1659429at2759"/>
<reference evidence="9" key="1">
    <citation type="submission" date="2014-04" db="EMBL/GenBank/DDBJ databases">
        <title>Evolutionary Origins and Diversification of the Mycorrhizal Mutualists.</title>
        <authorList>
            <consortium name="DOE Joint Genome Institute"/>
            <consortium name="Mycorrhizal Genomics Consortium"/>
            <person name="Kohler A."/>
            <person name="Kuo A."/>
            <person name="Nagy L.G."/>
            <person name="Floudas D."/>
            <person name="Copeland A."/>
            <person name="Barry K.W."/>
            <person name="Cichocki N."/>
            <person name="Veneault-Fourrey C."/>
            <person name="LaButti K."/>
            <person name="Lindquist E.A."/>
            <person name="Lipzen A."/>
            <person name="Lundell T."/>
            <person name="Morin E."/>
            <person name="Murat C."/>
            <person name="Riley R."/>
            <person name="Ohm R."/>
            <person name="Sun H."/>
            <person name="Tunlid A."/>
            <person name="Henrissat B."/>
            <person name="Grigoriev I.V."/>
            <person name="Hibbett D.S."/>
            <person name="Martin F."/>
        </authorList>
    </citation>
    <scope>NUCLEOTIDE SEQUENCE [LARGE SCALE GENOMIC DNA]</scope>
    <source>
        <strain evidence="9">FD-334 SS-4</strain>
    </source>
</reference>
<dbReference type="InterPro" id="IPR011013">
    <property type="entry name" value="Gal_mutarotase_sf_dom"/>
</dbReference>
<proteinExistence type="inferred from homology"/>